<feature type="compositionally biased region" description="Polar residues" evidence="1">
    <location>
        <begin position="211"/>
        <end position="223"/>
    </location>
</feature>
<proteinExistence type="predicted"/>
<feature type="region of interest" description="Disordered" evidence="1">
    <location>
        <begin position="186"/>
        <end position="223"/>
    </location>
</feature>
<comment type="caution">
    <text evidence="2">The sequence shown here is derived from an EMBL/GenBank/DDBJ whole genome shotgun (WGS) entry which is preliminary data.</text>
</comment>
<reference evidence="2 3" key="1">
    <citation type="journal article" date="2018" name="Nat. Ecol. Evol.">
        <title>Shark genomes provide insights into elasmobranch evolution and the origin of vertebrates.</title>
        <authorList>
            <person name="Hara Y"/>
            <person name="Yamaguchi K"/>
            <person name="Onimaru K"/>
            <person name="Kadota M"/>
            <person name="Koyanagi M"/>
            <person name="Keeley SD"/>
            <person name="Tatsumi K"/>
            <person name="Tanaka K"/>
            <person name="Motone F"/>
            <person name="Kageyama Y"/>
            <person name="Nozu R"/>
            <person name="Adachi N"/>
            <person name="Nishimura O"/>
            <person name="Nakagawa R"/>
            <person name="Tanegashima C"/>
            <person name="Kiyatake I"/>
            <person name="Matsumoto R"/>
            <person name="Murakumo K"/>
            <person name="Nishida K"/>
            <person name="Terakita A"/>
            <person name="Kuratani S"/>
            <person name="Sato K"/>
            <person name="Hyodo S Kuraku.S."/>
        </authorList>
    </citation>
    <scope>NUCLEOTIDE SEQUENCE [LARGE SCALE GENOMIC DNA]</scope>
</reference>
<accession>A0A401SBZ4</accession>
<dbReference type="Proteomes" id="UP000287033">
    <property type="component" value="Unassembled WGS sequence"/>
</dbReference>
<feature type="region of interest" description="Disordered" evidence="1">
    <location>
        <begin position="103"/>
        <end position="147"/>
    </location>
</feature>
<organism evidence="2 3">
    <name type="scientific">Chiloscyllium punctatum</name>
    <name type="common">Brownbanded bambooshark</name>
    <name type="synonym">Hemiscyllium punctatum</name>
    <dbReference type="NCBI Taxonomy" id="137246"/>
    <lineage>
        <taxon>Eukaryota</taxon>
        <taxon>Metazoa</taxon>
        <taxon>Chordata</taxon>
        <taxon>Craniata</taxon>
        <taxon>Vertebrata</taxon>
        <taxon>Chondrichthyes</taxon>
        <taxon>Elasmobranchii</taxon>
        <taxon>Galeomorphii</taxon>
        <taxon>Galeoidea</taxon>
        <taxon>Orectolobiformes</taxon>
        <taxon>Hemiscylliidae</taxon>
        <taxon>Chiloscyllium</taxon>
    </lineage>
</organism>
<keyword evidence="3" id="KW-1185">Reference proteome</keyword>
<evidence type="ECO:0000313" key="2">
    <source>
        <dbReference type="EMBL" id="GCC27922.1"/>
    </source>
</evidence>
<gene>
    <name evidence="2" type="ORF">chiPu_0006348</name>
</gene>
<dbReference type="EMBL" id="BEZZ01000183">
    <property type="protein sequence ID" value="GCC27922.1"/>
    <property type="molecule type" value="Genomic_DNA"/>
</dbReference>
<evidence type="ECO:0000256" key="1">
    <source>
        <dbReference type="SAM" id="MobiDB-lite"/>
    </source>
</evidence>
<sequence>MCFNWYLISHSSDDYMKLVDKLRETKLTPYQMPTCTGFANSHNNQYLLPCEHIVSETHFIGKDQEGNFDLKCPQCQVEYFISWHDQTDQKHIYSAVNTEARSTPQKEYHFKENKENEATNKTSNDESNCHLKSVRPNVNHDGKNMKPLSPSGSPACYGKYWKRYPFNPFSSVNQYHVLDCMPDPQECQEPGKHDSRFLPNTPLQQKRESDLNISAIGNTGQLG</sequence>
<dbReference type="OrthoDB" id="10396425at2759"/>
<name>A0A401SBZ4_CHIPU</name>
<evidence type="ECO:0000313" key="3">
    <source>
        <dbReference type="Proteomes" id="UP000287033"/>
    </source>
</evidence>
<feature type="compositionally biased region" description="Basic and acidic residues" evidence="1">
    <location>
        <begin position="104"/>
        <end position="129"/>
    </location>
</feature>
<protein>
    <submittedName>
        <fullName evidence="2">Uncharacterized protein</fullName>
    </submittedName>
</protein>
<dbReference type="AlphaFoldDB" id="A0A401SBZ4"/>